<dbReference type="OrthoDB" id="146189at2"/>
<protein>
    <recommendedName>
        <fullName evidence="9">Damage-control phosphatase ARMT1-like metal-binding domain-containing protein</fullName>
    </recommendedName>
</protein>
<evidence type="ECO:0000256" key="6">
    <source>
        <dbReference type="ARBA" id="ARBA00023211"/>
    </source>
</evidence>
<evidence type="ECO:0000313" key="11">
    <source>
        <dbReference type="Proteomes" id="UP000199207"/>
    </source>
</evidence>
<evidence type="ECO:0000256" key="7">
    <source>
        <dbReference type="ARBA" id="ARBA00048809"/>
    </source>
</evidence>
<name>A0A1I1KLE7_9ACTN</name>
<dbReference type="AlphaFoldDB" id="A0A1I1KLE7"/>
<evidence type="ECO:0000256" key="2">
    <source>
        <dbReference type="ARBA" id="ARBA00001936"/>
    </source>
</evidence>
<comment type="cofactor">
    <cofactor evidence="2">
        <name>Mn(2+)</name>
        <dbReference type="ChEBI" id="CHEBI:29035"/>
    </cofactor>
</comment>
<comment type="similarity">
    <text evidence="3">Belongs to the damage-control phosphatase family. Sugar phosphate phosphatase III subfamily.</text>
</comment>
<feature type="region of interest" description="Disordered" evidence="8">
    <location>
        <begin position="1"/>
        <end position="26"/>
    </location>
</feature>
<dbReference type="PANTHER" id="PTHR12260:SF6">
    <property type="entry name" value="DAMAGE-CONTROL PHOSPHATASE ARMT1"/>
    <property type="match status" value="1"/>
</dbReference>
<proteinExistence type="inferred from homology"/>
<evidence type="ECO:0000256" key="1">
    <source>
        <dbReference type="ARBA" id="ARBA00001326"/>
    </source>
</evidence>
<feature type="compositionally biased region" description="Polar residues" evidence="8">
    <location>
        <begin position="11"/>
        <end position="20"/>
    </location>
</feature>
<evidence type="ECO:0000259" key="9">
    <source>
        <dbReference type="Pfam" id="PF01937"/>
    </source>
</evidence>
<comment type="catalytic activity">
    <reaction evidence="7">
        <text>beta-D-fructose 6-phosphate = dihydroxyacetone + D-glyceraldehyde 3-phosphate</text>
        <dbReference type="Rhea" id="RHEA:28002"/>
        <dbReference type="ChEBI" id="CHEBI:16016"/>
        <dbReference type="ChEBI" id="CHEBI:57634"/>
        <dbReference type="ChEBI" id="CHEBI:59776"/>
    </reaction>
</comment>
<dbReference type="GO" id="GO:0046872">
    <property type="term" value="F:metal ion binding"/>
    <property type="evidence" value="ECO:0007669"/>
    <property type="project" value="UniProtKB-KW"/>
</dbReference>
<keyword evidence="4" id="KW-0479">Metal-binding</keyword>
<accession>A0A1I1KLE7</accession>
<dbReference type="Proteomes" id="UP000199207">
    <property type="component" value="Unassembled WGS sequence"/>
</dbReference>
<dbReference type="InterPro" id="IPR002791">
    <property type="entry name" value="ARMT1-like_metal-bd"/>
</dbReference>
<evidence type="ECO:0000256" key="3">
    <source>
        <dbReference type="ARBA" id="ARBA00009519"/>
    </source>
</evidence>
<keyword evidence="5" id="KW-0378">Hydrolase</keyword>
<gene>
    <name evidence="10" type="ORF">SAMN05421773_104279</name>
</gene>
<dbReference type="PANTHER" id="PTHR12260">
    <property type="entry name" value="DAMAGE-CONTROL PHOSPHATASE ARMT1"/>
    <property type="match status" value="1"/>
</dbReference>
<sequence length="406" mass="45108">MTAETPRSKDQQPATGTTGRPSDAPVILSNVPGSFAWGVLEKRHPALIEQVRDAHPYTPRQRRALDALLEEITVGTIEPLPESAHDAGRWATWGRGHLGRRWLDVPFLWAESFFYRKLLQAVGYFEPGPWRGTDPFAPVKQAELDSDPVDQELAALDSLNGLPQRQAAQALLHASLWGNRADLSFRLTAEDPSAGASEQLVADDSAALWSLLEETAPARLAVIADNAGRELLPDLILTDHLLHHQLARHITLHVKPYPYYVSDATLADVLACLRRLHQATGPAHDTGRRLWQAMTTGRLDIRAHDFFCAPLPYRHMPEDLRQDLTGCDLTLLKGDLNYRRLVEDRLWPATTPFTGLTAYFPTPVTALRTLKSDVITGLTPTTLTKLEDSGEPWRTSGSHALVQLRP</sequence>
<dbReference type="GO" id="GO:0006974">
    <property type="term" value="P:DNA damage response"/>
    <property type="evidence" value="ECO:0007669"/>
    <property type="project" value="TreeGrafter"/>
</dbReference>
<dbReference type="GO" id="GO:0016791">
    <property type="term" value="F:phosphatase activity"/>
    <property type="evidence" value="ECO:0007669"/>
    <property type="project" value="TreeGrafter"/>
</dbReference>
<organism evidence="10 11">
    <name type="scientific">Streptomyces aidingensis</name>
    <dbReference type="NCBI Taxonomy" id="910347"/>
    <lineage>
        <taxon>Bacteria</taxon>
        <taxon>Bacillati</taxon>
        <taxon>Actinomycetota</taxon>
        <taxon>Actinomycetes</taxon>
        <taxon>Kitasatosporales</taxon>
        <taxon>Streptomycetaceae</taxon>
        <taxon>Streptomyces</taxon>
    </lineage>
</organism>
<reference evidence="10 11" key="1">
    <citation type="submission" date="2016-10" db="EMBL/GenBank/DDBJ databases">
        <authorList>
            <person name="de Groot N.N."/>
        </authorList>
    </citation>
    <scope>NUCLEOTIDE SEQUENCE [LARGE SCALE GENOMIC DNA]</scope>
    <source>
        <strain evidence="10 11">CGMCC 4.5739</strain>
    </source>
</reference>
<dbReference type="Gene3D" id="3.40.50.10880">
    <property type="entry name" value="Uncharacterised protein PF01937, DUF89, domain 3"/>
    <property type="match status" value="1"/>
</dbReference>
<evidence type="ECO:0000256" key="8">
    <source>
        <dbReference type="SAM" id="MobiDB-lite"/>
    </source>
</evidence>
<evidence type="ECO:0000256" key="4">
    <source>
        <dbReference type="ARBA" id="ARBA00022723"/>
    </source>
</evidence>
<dbReference type="InterPro" id="IPR039763">
    <property type="entry name" value="ARMT1"/>
</dbReference>
<keyword evidence="6" id="KW-0464">Manganese</keyword>
<feature type="domain" description="Damage-control phosphatase ARMT1-like metal-binding" evidence="9">
    <location>
        <begin position="40"/>
        <end position="379"/>
    </location>
</feature>
<dbReference type="EMBL" id="FOLM01000004">
    <property type="protein sequence ID" value="SFC61501.1"/>
    <property type="molecule type" value="Genomic_DNA"/>
</dbReference>
<feature type="compositionally biased region" description="Basic and acidic residues" evidence="8">
    <location>
        <begin position="1"/>
        <end position="10"/>
    </location>
</feature>
<evidence type="ECO:0000313" key="10">
    <source>
        <dbReference type="EMBL" id="SFC61501.1"/>
    </source>
</evidence>
<dbReference type="STRING" id="910347.SAMN05421773_104279"/>
<comment type="catalytic activity">
    <reaction evidence="1">
        <text>beta-D-fructose 1-phosphate + H2O = D-fructose + phosphate</text>
        <dbReference type="Rhea" id="RHEA:35603"/>
        <dbReference type="ChEBI" id="CHEBI:15377"/>
        <dbReference type="ChEBI" id="CHEBI:37721"/>
        <dbReference type="ChEBI" id="CHEBI:43474"/>
        <dbReference type="ChEBI" id="CHEBI:138881"/>
    </reaction>
</comment>
<dbReference type="Pfam" id="PF01937">
    <property type="entry name" value="ARMT1-like_dom"/>
    <property type="match status" value="1"/>
</dbReference>
<keyword evidence="11" id="KW-1185">Reference proteome</keyword>
<dbReference type="InterPro" id="IPR036075">
    <property type="entry name" value="ARMT-1-like_metal-bd_sf"/>
</dbReference>
<evidence type="ECO:0000256" key="5">
    <source>
        <dbReference type="ARBA" id="ARBA00022801"/>
    </source>
</evidence>
<dbReference type="SUPFAM" id="SSF111321">
    <property type="entry name" value="AF1104-like"/>
    <property type="match status" value="1"/>
</dbReference>